<dbReference type="PANTHER" id="PTHR37507:SF2">
    <property type="entry name" value="SPORULATION PROTEIN YDCC"/>
    <property type="match status" value="1"/>
</dbReference>
<proteinExistence type="predicted"/>
<comment type="caution">
    <text evidence="1">The sequence shown here is derived from an EMBL/GenBank/DDBJ whole genome shotgun (WGS) entry which is preliminary data.</text>
</comment>
<dbReference type="PANTHER" id="PTHR37507">
    <property type="entry name" value="SPORULATION PROTEIN YDCC"/>
    <property type="match status" value="1"/>
</dbReference>
<gene>
    <name evidence="1" type="ORF">CD30_12870</name>
</gene>
<evidence type="ECO:0000313" key="1">
    <source>
        <dbReference type="EMBL" id="KGR90253.1"/>
    </source>
</evidence>
<keyword evidence="2" id="KW-1185">Reference proteome</keyword>
<dbReference type="SUPFAM" id="SSF89392">
    <property type="entry name" value="Prokaryotic lipoproteins and lipoprotein localization factors"/>
    <property type="match status" value="1"/>
</dbReference>
<evidence type="ECO:0000313" key="2">
    <source>
        <dbReference type="Proteomes" id="UP000030595"/>
    </source>
</evidence>
<name>A0A0A3J525_9BACL</name>
<dbReference type="EMBL" id="JPVQ01000023">
    <property type="protein sequence ID" value="KGR90253.1"/>
    <property type="molecule type" value="Genomic_DNA"/>
</dbReference>
<protein>
    <recommendedName>
        <fullName evidence="3">MucB/RseB N-terminal domain-containing protein</fullName>
    </recommendedName>
</protein>
<accession>A0A0A3J525</accession>
<dbReference type="InterPro" id="IPR052944">
    <property type="entry name" value="Sporulation_related"/>
</dbReference>
<dbReference type="Gene3D" id="2.50.20.10">
    <property type="entry name" value="Lipoprotein localisation LolA/LolB/LppX"/>
    <property type="match status" value="1"/>
</dbReference>
<dbReference type="AlphaFoldDB" id="A0A0A3J525"/>
<evidence type="ECO:0008006" key="3">
    <source>
        <dbReference type="Google" id="ProtNLM"/>
    </source>
</evidence>
<dbReference type="eggNOG" id="COG2834">
    <property type="taxonomic scope" value="Bacteria"/>
</dbReference>
<dbReference type="Proteomes" id="UP000030595">
    <property type="component" value="Unassembled WGS sequence"/>
</dbReference>
<dbReference type="InterPro" id="IPR029046">
    <property type="entry name" value="LolA/LolB/LppX"/>
</dbReference>
<sequence length="354" mass="40362">MMGTFGCSSELANQYSPEQVINNALKEEREVVNYYAEVEMSLIGEAGKEEKILLKEWVSDGKRKIETKNEDGSEYNITINDGKKLISYQPDLKQAFMVEDEELLALNQVSPKQQAEQVLSIIKNTHEISAEGEEEIIGRTTYHLKATAKEHNSLLGDQEIWVDKENWLVLKSISSSGDFKVELTYTKLDLDADIPEDTFKLELPDDVQIQDLLGVSDAQEVTLEEAVMKIEKPFLYVKEENGLTISRIEVVELEGEFNRNEVNIDYQKDGLPYLSMTVFQSPEEIGEEVEIIPGEQKVKVRNQEGFYMEMNDFRSLSWQEEGLNYSILLIDSNLTLDEISEIVSDMELAGQSIY</sequence>
<organism evidence="1 2">
    <name type="scientific">Ureibacillus massiliensis 4400831 = CIP 108448 = CCUG 49529</name>
    <dbReference type="NCBI Taxonomy" id="1211035"/>
    <lineage>
        <taxon>Bacteria</taxon>
        <taxon>Bacillati</taxon>
        <taxon>Bacillota</taxon>
        <taxon>Bacilli</taxon>
        <taxon>Bacillales</taxon>
        <taxon>Caryophanaceae</taxon>
        <taxon>Ureibacillus</taxon>
    </lineage>
</organism>
<reference evidence="1 2" key="1">
    <citation type="submission" date="2014-02" db="EMBL/GenBank/DDBJ databases">
        <title>Draft genome sequence of Lysinibacillus massiliensis CCUG 49529.</title>
        <authorList>
            <person name="Zhang F."/>
            <person name="Wang G."/>
            <person name="Zhang L."/>
        </authorList>
    </citation>
    <scope>NUCLEOTIDE SEQUENCE [LARGE SCALE GENOMIC DNA]</scope>
    <source>
        <strain evidence="1 2">CCUG 49529</strain>
    </source>
</reference>